<comment type="subcellular location">
    <subcellularLocation>
        <location evidence="1">Endoplasmic reticulum membrane</location>
    </subcellularLocation>
</comment>
<evidence type="ECO:0000313" key="13">
    <source>
        <dbReference type="Proteomes" id="UP001434883"/>
    </source>
</evidence>
<feature type="region of interest" description="Disordered" evidence="9">
    <location>
        <begin position="501"/>
        <end position="531"/>
    </location>
</feature>
<name>A0ABV0Q8W5_9TELE</name>
<evidence type="ECO:0000256" key="1">
    <source>
        <dbReference type="ARBA" id="ARBA00004586"/>
    </source>
</evidence>
<dbReference type="CDD" id="cd21675">
    <property type="entry name" value="SMP_TEX2"/>
    <property type="match status" value="1"/>
</dbReference>
<evidence type="ECO:0000256" key="5">
    <source>
        <dbReference type="ARBA" id="ARBA00022989"/>
    </source>
</evidence>
<feature type="compositionally biased region" description="Low complexity" evidence="9">
    <location>
        <begin position="131"/>
        <end position="153"/>
    </location>
</feature>
<feature type="transmembrane region" description="Helical" evidence="10">
    <location>
        <begin position="411"/>
        <end position="430"/>
    </location>
</feature>
<dbReference type="PANTHER" id="PTHR13466:SF4">
    <property type="entry name" value="SMP-LTD DOMAIN-CONTAINING PROTEIN"/>
    <property type="match status" value="1"/>
</dbReference>
<evidence type="ECO:0000256" key="4">
    <source>
        <dbReference type="ARBA" id="ARBA00022824"/>
    </source>
</evidence>
<feature type="compositionally biased region" description="Low complexity" evidence="9">
    <location>
        <begin position="624"/>
        <end position="633"/>
    </location>
</feature>
<keyword evidence="6" id="KW-0445">Lipid transport</keyword>
<keyword evidence="2" id="KW-0813">Transport</keyword>
<feature type="region of interest" description="Disordered" evidence="9">
    <location>
        <begin position="596"/>
        <end position="633"/>
    </location>
</feature>
<evidence type="ECO:0000256" key="8">
    <source>
        <dbReference type="ARBA" id="ARBA00023136"/>
    </source>
</evidence>
<keyword evidence="4" id="KW-0256">Endoplasmic reticulum</keyword>
<gene>
    <name evidence="12" type="ORF">XENOCAPTIV_008281</name>
</gene>
<protein>
    <recommendedName>
        <fullName evidence="11">SMP-LTD domain-containing protein</fullName>
    </recommendedName>
</protein>
<dbReference type="Proteomes" id="UP001434883">
    <property type="component" value="Unassembled WGS sequence"/>
</dbReference>
<evidence type="ECO:0000313" key="12">
    <source>
        <dbReference type="EMBL" id="MEQ2192189.1"/>
    </source>
</evidence>
<dbReference type="EMBL" id="JAHRIN010001965">
    <property type="protein sequence ID" value="MEQ2192189.1"/>
    <property type="molecule type" value="Genomic_DNA"/>
</dbReference>
<accession>A0ABV0Q8W5</accession>
<feature type="compositionally biased region" description="Acidic residues" evidence="9">
    <location>
        <begin position="813"/>
        <end position="828"/>
    </location>
</feature>
<evidence type="ECO:0000256" key="7">
    <source>
        <dbReference type="ARBA" id="ARBA00023121"/>
    </source>
</evidence>
<evidence type="ECO:0000256" key="3">
    <source>
        <dbReference type="ARBA" id="ARBA00022692"/>
    </source>
</evidence>
<keyword evidence="5 10" id="KW-1133">Transmembrane helix</keyword>
<dbReference type="InterPro" id="IPR031468">
    <property type="entry name" value="SMP_LBD"/>
</dbReference>
<evidence type="ECO:0000256" key="9">
    <source>
        <dbReference type="SAM" id="MobiDB-lite"/>
    </source>
</evidence>
<dbReference type="PANTHER" id="PTHR13466">
    <property type="entry name" value="TEX2 PROTEIN-RELATED"/>
    <property type="match status" value="1"/>
</dbReference>
<evidence type="ECO:0000256" key="2">
    <source>
        <dbReference type="ARBA" id="ARBA00022448"/>
    </source>
</evidence>
<proteinExistence type="predicted"/>
<feature type="region of interest" description="Disordered" evidence="9">
    <location>
        <begin position="211"/>
        <end position="236"/>
    </location>
</feature>
<comment type="caution">
    <text evidence="12">The sequence shown here is derived from an EMBL/GenBank/DDBJ whole genome shotgun (WGS) entry which is preliminary data.</text>
</comment>
<feature type="region of interest" description="Disordered" evidence="9">
    <location>
        <begin position="562"/>
        <end position="581"/>
    </location>
</feature>
<feature type="domain" description="SMP-LTD" evidence="11">
    <location>
        <begin position="684"/>
        <end position="847"/>
    </location>
</feature>
<evidence type="ECO:0000259" key="11">
    <source>
        <dbReference type="PROSITE" id="PS51847"/>
    </source>
</evidence>
<feature type="region of interest" description="Disordered" evidence="9">
    <location>
        <begin position="813"/>
        <end position="847"/>
    </location>
</feature>
<keyword evidence="7" id="KW-0446">Lipid-binding</keyword>
<sequence length="847" mass="91991">MRSKPVLPQFLQRFREKLFLSASKSHSVCGAAAVGDMITWLGFRLTSPQINGEFHASLKPGIVIHLTGTEGEWDSLDGNELIFSLDHGEDFLSKSLPKERVLPAEDESGLKSQNFHVPLSPSSPDSLGNCSAAGPSFLSPGPSSPSQQPLASLVKSLSTELEPKEGSTLRPKPFLSLVKSISTELSRSEPEVSQSKSDSRLNLHLWKQLTQTKTRTGGDSRTAPPSPSSLSPSAEGLKGGFFKVELEDTKRKLSEAMHEPLSSMFSKIMGEESGGTVAHQSSCRSLGRDGSIDTVLSESPVRTARKADGEVLPVFEWPSVRQHTGAQRRLCPAHHQRQHHKEEELEICTDGDMMQVFGVKTLRQSSASQAPLTKTSMFSPLPQPPRPLPCMSLFCVAVLSYGYFILPLSPYISGLALGLSLGFLLGLFLIRIGSSGSDRLAPAHRPAQTLFGEAGFTGGFISTEPDTLKVFLLPSVLARKRVWNPKYPICIQLARAGTSPEDEEAGSVKDLVSEPAAEQAPSIRQTPPGHPKNAPVVLYLFGRTGREKEEWFHHLLLASMETEAEKERDGQRPGGSLTRPGMRNAFIVLGERVEGGPAQSVHVPRSRGLGRVGSSDEDAPSTPPASCIPAAPSSNTKGLDYHSYMSRILAADEMTPLSSPGASSAETSPTIKANCTCDPLKSPETSQTAWANALIGRIFWDFLREKHWADTVSHKIQKKLSKIRLPYFMNELTLTELDMGCSMPQIMATSRPEVNHRGLWVELQLVYMGNLQMTLQTKFNLSKLGKEGAQDTAHCFTETGSLRPILSVLADSDEESSSAASSDEEELLLSEPHCPAWEKGSTTASEG</sequence>
<feature type="compositionally biased region" description="Polar residues" evidence="9">
    <location>
        <begin position="110"/>
        <end position="129"/>
    </location>
</feature>
<keyword evidence="13" id="KW-1185">Reference proteome</keyword>
<keyword evidence="8 10" id="KW-0472">Membrane</keyword>
<dbReference type="PROSITE" id="PS51847">
    <property type="entry name" value="SMP"/>
    <property type="match status" value="1"/>
</dbReference>
<evidence type="ECO:0000256" key="10">
    <source>
        <dbReference type="SAM" id="Phobius"/>
    </source>
</evidence>
<organism evidence="12 13">
    <name type="scientific">Xenoophorus captivus</name>
    <dbReference type="NCBI Taxonomy" id="1517983"/>
    <lineage>
        <taxon>Eukaryota</taxon>
        <taxon>Metazoa</taxon>
        <taxon>Chordata</taxon>
        <taxon>Craniata</taxon>
        <taxon>Vertebrata</taxon>
        <taxon>Euteleostomi</taxon>
        <taxon>Actinopterygii</taxon>
        <taxon>Neopterygii</taxon>
        <taxon>Teleostei</taxon>
        <taxon>Neoteleostei</taxon>
        <taxon>Acanthomorphata</taxon>
        <taxon>Ovalentaria</taxon>
        <taxon>Atherinomorphae</taxon>
        <taxon>Cyprinodontiformes</taxon>
        <taxon>Goodeidae</taxon>
        <taxon>Xenoophorus</taxon>
    </lineage>
</organism>
<keyword evidence="3 10" id="KW-0812">Transmembrane</keyword>
<evidence type="ECO:0000256" key="6">
    <source>
        <dbReference type="ARBA" id="ARBA00023055"/>
    </source>
</evidence>
<feature type="region of interest" description="Disordered" evidence="9">
    <location>
        <begin position="103"/>
        <end position="170"/>
    </location>
</feature>
<reference evidence="12 13" key="1">
    <citation type="submission" date="2021-06" db="EMBL/GenBank/DDBJ databases">
        <authorList>
            <person name="Palmer J.M."/>
        </authorList>
    </citation>
    <scope>NUCLEOTIDE SEQUENCE [LARGE SCALE GENOMIC DNA]</scope>
    <source>
        <strain evidence="12 13">XC_2019</strain>
        <tissue evidence="12">Muscle</tissue>
    </source>
</reference>
<feature type="transmembrane region" description="Helical" evidence="10">
    <location>
        <begin position="387"/>
        <end position="405"/>
    </location>
</feature>